<sequence>MLVLIDYSPEKYSSLKQVEMPDLQTNEKNIGIEVTISPQLNEFFRNDVYNTRIKGKNKNDIKPEDLKYLKKLGMDVYFKNEKAIGNSYGINHSLSFLLNTLNTKLKRINSGDYSIFKENNLYIFSTNNHMEHEIDLYSEKAIELQKSYDITFDEIYINQDDDLYILLKNETQHINLQHLSLIRYKREALKYSQSLQLR</sequence>
<organism evidence="1 2">
    <name type="scientific">Methanimicrococcus hacksteinii</name>
    <dbReference type="NCBI Taxonomy" id="3028293"/>
    <lineage>
        <taxon>Archaea</taxon>
        <taxon>Methanobacteriati</taxon>
        <taxon>Methanobacteriota</taxon>
        <taxon>Stenosarchaea group</taxon>
        <taxon>Methanomicrobia</taxon>
        <taxon>Methanosarcinales</taxon>
        <taxon>Methanosarcinaceae</taxon>
        <taxon>Methanimicrococcus</taxon>
    </lineage>
</organism>
<proteinExistence type="predicted"/>
<comment type="caution">
    <text evidence="1">The sequence shown here is derived from an EMBL/GenBank/DDBJ whole genome shotgun (WGS) entry which is preliminary data.</text>
</comment>
<reference evidence="1 2" key="1">
    <citation type="submission" date="2023-06" db="EMBL/GenBank/DDBJ databases">
        <title>Genome sequence of Methanimicrococcus sp. At1.</title>
        <authorList>
            <person name="Protasov E."/>
            <person name="Platt K."/>
            <person name="Poehlein A."/>
            <person name="Daniel R."/>
            <person name="Brune A."/>
        </authorList>
    </citation>
    <scope>NUCLEOTIDE SEQUENCE [LARGE SCALE GENOMIC DNA]</scope>
    <source>
        <strain evidence="1 2">At1</strain>
    </source>
</reference>
<dbReference type="Proteomes" id="UP001272052">
    <property type="component" value="Unassembled WGS sequence"/>
</dbReference>
<dbReference type="RefSeq" id="WP_318786568.1">
    <property type="nucleotide sequence ID" value="NZ_JAWDKC010000033.1"/>
</dbReference>
<evidence type="ECO:0000313" key="1">
    <source>
        <dbReference type="EMBL" id="MDV0446129.1"/>
    </source>
</evidence>
<protein>
    <submittedName>
        <fullName evidence="1">Uncharacterized protein</fullName>
    </submittedName>
</protein>
<keyword evidence="2" id="KW-1185">Reference proteome</keyword>
<gene>
    <name evidence="1" type="ORF">MmiAt1_17450</name>
</gene>
<evidence type="ECO:0000313" key="2">
    <source>
        <dbReference type="Proteomes" id="UP001272052"/>
    </source>
</evidence>
<dbReference type="EMBL" id="JAWDKC010000033">
    <property type="protein sequence ID" value="MDV0446129.1"/>
    <property type="molecule type" value="Genomic_DNA"/>
</dbReference>
<accession>A0ABU3VRT3</accession>
<name>A0ABU3VRT3_9EURY</name>